<dbReference type="PIRSF" id="PIRSF000705">
    <property type="entry name" value="DNK"/>
    <property type="match status" value="1"/>
</dbReference>
<dbReference type="Pfam" id="PF01712">
    <property type="entry name" value="dNK"/>
    <property type="match status" value="1"/>
</dbReference>
<dbReference type="PANTHER" id="PTHR10513">
    <property type="entry name" value="DEOXYNUCLEOSIDE KINASE"/>
    <property type="match status" value="1"/>
</dbReference>
<reference evidence="3" key="1">
    <citation type="journal article" date="2020" name="mSystems">
        <title>Genome- and Community-Level Interaction Insights into Carbon Utilization and Element Cycling Functions of Hydrothermarchaeota in Hydrothermal Sediment.</title>
        <authorList>
            <person name="Zhou Z."/>
            <person name="Liu Y."/>
            <person name="Xu W."/>
            <person name="Pan J."/>
            <person name="Luo Z.H."/>
            <person name="Li M."/>
        </authorList>
    </citation>
    <scope>NUCLEOTIDE SEQUENCE [LARGE SCALE GENOMIC DNA]</scope>
    <source>
        <strain evidence="3">SpSt-697</strain>
    </source>
</reference>
<comment type="caution">
    <text evidence="3">The sequence shown here is derived from an EMBL/GenBank/DDBJ whole genome shotgun (WGS) entry which is preliminary data.</text>
</comment>
<dbReference type="GO" id="GO:0005524">
    <property type="term" value="F:ATP binding"/>
    <property type="evidence" value="ECO:0007669"/>
    <property type="project" value="UniProtKB-KW"/>
</dbReference>
<keyword evidence="3" id="KW-0418">Kinase</keyword>
<accession>A0A7V4E3B3</accession>
<dbReference type="InterPro" id="IPR002624">
    <property type="entry name" value="DCK/DGK"/>
</dbReference>
<keyword evidence="1" id="KW-0067">ATP-binding</keyword>
<dbReference type="Gene3D" id="3.40.50.300">
    <property type="entry name" value="P-loop containing nucleotide triphosphate hydrolases"/>
    <property type="match status" value="1"/>
</dbReference>
<evidence type="ECO:0000259" key="2">
    <source>
        <dbReference type="Pfam" id="PF01712"/>
    </source>
</evidence>
<dbReference type="EMBL" id="DTDR01000120">
    <property type="protein sequence ID" value="HGK63857.1"/>
    <property type="molecule type" value="Genomic_DNA"/>
</dbReference>
<dbReference type="GO" id="GO:0019136">
    <property type="term" value="F:deoxynucleoside kinase activity"/>
    <property type="evidence" value="ECO:0007669"/>
    <property type="project" value="InterPro"/>
</dbReference>
<dbReference type="SUPFAM" id="SSF52540">
    <property type="entry name" value="P-loop containing nucleoside triphosphate hydrolases"/>
    <property type="match status" value="1"/>
</dbReference>
<sequence>MEKIEYIAIEGVMGVGKTSLATKLANYWRATLILEKTENPFLPLFYENPRSYAFQTQLFFLLTRYQQQIKLNQLSLFESKKIVSDYLFEKDKIYASVNLSESEYYLYEQIFQLLEKNLNLKPTKIIFLQTNLEILWERLKKSEQKYERNIEWEYLVAINNSYNQFFFHYQRAPVLIVNTENYNYLENRKAFKNLVMAVENLKEGRKFLV</sequence>
<evidence type="ECO:0000256" key="1">
    <source>
        <dbReference type="PIRSR" id="PIRSR000705-3"/>
    </source>
</evidence>
<dbReference type="GO" id="GO:0005737">
    <property type="term" value="C:cytoplasm"/>
    <property type="evidence" value="ECO:0007669"/>
    <property type="project" value="TreeGrafter"/>
</dbReference>
<dbReference type="InterPro" id="IPR031314">
    <property type="entry name" value="DNK_dom"/>
</dbReference>
<dbReference type="PANTHER" id="PTHR10513:SF46">
    <property type="entry name" value="DEOXYGUANOSINE KINASE"/>
    <property type="match status" value="1"/>
</dbReference>
<name>A0A7V4E3B3_UNCW3</name>
<keyword evidence="3" id="KW-0808">Transferase</keyword>
<feature type="binding site" evidence="1">
    <location>
        <begin position="11"/>
        <end position="19"/>
    </location>
    <ligand>
        <name>ATP</name>
        <dbReference type="ChEBI" id="CHEBI:30616"/>
    </ligand>
</feature>
<dbReference type="InterPro" id="IPR050566">
    <property type="entry name" value="Deoxyribonucleoside_kinase"/>
</dbReference>
<organism evidence="3">
    <name type="scientific">candidate division WOR-3 bacterium</name>
    <dbReference type="NCBI Taxonomy" id="2052148"/>
    <lineage>
        <taxon>Bacteria</taxon>
        <taxon>Bacteria division WOR-3</taxon>
    </lineage>
</organism>
<dbReference type="InterPro" id="IPR027417">
    <property type="entry name" value="P-loop_NTPase"/>
</dbReference>
<gene>
    <name evidence="3" type="ORF">ENU74_04630</name>
</gene>
<evidence type="ECO:0000313" key="3">
    <source>
        <dbReference type="EMBL" id="HGK63857.1"/>
    </source>
</evidence>
<proteinExistence type="predicted"/>
<keyword evidence="1" id="KW-0547">Nucleotide-binding</keyword>
<dbReference type="AlphaFoldDB" id="A0A7V4E3B3"/>
<dbReference type="CDD" id="cd01673">
    <property type="entry name" value="dNK"/>
    <property type="match status" value="1"/>
</dbReference>
<protein>
    <submittedName>
        <fullName evidence="3">Deoxynucleoside kinase</fullName>
    </submittedName>
</protein>
<feature type="domain" description="Deoxynucleoside kinase" evidence="2">
    <location>
        <begin position="7"/>
        <end position="201"/>
    </location>
</feature>